<dbReference type="SUPFAM" id="SSF55447">
    <property type="entry name" value="CO dehydrogenase flavoprotein C-terminal domain-like"/>
    <property type="match status" value="1"/>
</dbReference>
<comment type="cofactor">
    <cofactor evidence="2">
        <name>FAD</name>
        <dbReference type="ChEBI" id="CHEBI:57692"/>
    </cofactor>
</comment>
<dbReference type="InterPro" id="IPR036856">
    <property type="entry name" value="Ald_Oxase/Xan_DH_a/b_sf"/>
</dbReference>
<keyword evidence="11" id="KW-0560">Oxidoreductase</keyword>
<accession>A0A811U2L6</accession>
<dbReference type="GO" id="GO:0005506">
    <property type="term" value="F:iron ion binding"/>
    <property type="evidence" value="ECO:0007669"/>
    <property type="project" value="InterPro"/>
</dbReference>
<evidence type="ECO:0000313" key="19">
    <source>
        <dbReference type="EMBL" id="CAD6991713.1"/>
    </source>
</evidence>
<dbReference type="InterPro" id="IPR037165">
    <property type="entry name" value="AldOxase/xan_DH_Mopterin-bd_sf"/>
</dbReference>
<dbReference type="SMART" id="SM01008">
    <property type="entry name" value="Ald_Xan_dh_C"/>
    <property type="match status" value="1"/>
</dbReference>
<dbReference type="InterPro" id="IPR002888">
    <property type="entry name" value="2Fe-2S-bd"/>
</dbReference>
<dbReference type="InterPro" id="IPR036884">
    <property type="entry name" value="2Fe-2S-bd_dom_sf"/>
</dbReference>
<keyword evidence="9" id="KW-0479">Metal-binding</keyword>
<feature type="region of interest" description="Disordered" evidence="17">
    <location>
        <begin position="868"/>
        <end position="892"/>
    </location>
</feature>
<dbReference type="PANTHER" id="PTHR11908:SF132">
    <property type="entry name" value="ALDEHYDE OXIDASE 1-RELATED"/>
    <property type="match status" value="1"/>
</dbReference>
<dbReference type="InterPro" id="IPR002346">
    <property type="entry name" value="Mopterin_DH_FAD-bd"/>
</dbReference>
<evidence type="ECO:0000256" key="14">
    <source>
        <dbReference type="ARBA" id="ARBA00023027"/>
    </source>
</evidence>
<name>A0A811U2L6_CERCA</name>
<evidence type="ECO:0000256" key="6">
    <source>
        <dbReference type="ARBA" id="ARBA00022505"/>
    </source>
</evidence>
<dbReference type="FunFam" id="3.30.465.10:FF:000013">
    <property type="entry name" value="Aldehyde oxidase"/>
    <property type="match status" value="1"/>
</dbReference>
<dbReference type="Pfam" id="PF01799">
    <property type="entry name" value="Fer2_2"/>
    <property type="match status" value="1"/>
</dbReference>
<dbReference type="OrthoDB" id="8300278at2759"/>
<organism evidence="19 20">
    <name type="scientific">Ceratitis capitata</name>
    <name type="common">Mediterranean fruit fly</name>
    <name type="synonym">Tephritis capitata</name>
    <dbReference type="NCBI Taxonomy" id="7213"/>
    <lineage>
        <taxon>Eukaryota</taxon>
        <taxon>Metazoa</taxon>
        <taxon>Ecdysozoa</taxon>
        <taxon>Arthropoda</taxon>
        <taxon>Hexapoda</taxon>
        <taxon>Insecta</taxon>
        <taxon>Pterygota</taxon>
        <taxon>Neoptera</taxon>
        <taxon>Endopterygota</taxon>
        <taxon>Diptera</taxon>
        <taxon>Brachycera</taxon>
        <taxon>Muscomorpha</taxon>
        <taxon>Tephritoidea</taxon>
        <taxon>Tephritidae</taxon>
        <taxon>Ceratitis</taxon>
        <taxon>Ceratitis</taxon>
    </lineage>
</organism>
<dbReference type="GO" id="GO:0071949">
    <property type="term" value="F:FAD binding"/>
    <property type="evidence" value="ECO:0007669"/>
    <property type="project" value="InterPro"/>
</dbReference>
<dbReference type="InterPro" id="IPR036318">
    <property type="entry name" value="FAD-bd_PCMH-like_sf"/>
</dbReference>
<dbReference type="SUPFAM" id="SSF54292">
    <property type="entry name" value="2Fe-2S ferredoxin-like"/>
    <property type="match status" value="1"/>
</dbReference>
<evidence type="ECO:0000256" key="10">
    <source>
        <dbReference type="ARBA" id="ARBA00022827"/>
    </source>
</evidence>
<evidence type="ECO:0000256" key="15">
    <source>
        <dbReference type="ARBA" id="ARBA00023140"/>
    </source>
</evidence>
<evidence type="ECO:0000256" key="4">
    <source>
        <dbReference type="ARBA" id="ARBA00006849"/>
    </source>
</evidence>
<evidence type="ECO:0000313" key="20">
    <source>
        <dbReference type="Proteomes" id="UP000606786"/>
    </source>
</evidence>
<dbReference type="InterPro" id="IPR006058">
    <property type="entry name" value="2Fe2S_fd_BS"/>
</dbReference>
<sequence length="892" mass="98785">MTACFVINGTPYNVDLTAFPADITLNTFIREHAQLTATKFMCLEGGCGVCICVVRGKHPATGETRTWAVNSCLTLLNTCADWQITTAEGIGNKRHGYHPIQKRLAKLNGTQCGFCSPAMVMNMYGLLESKDGRVTMEEVESSFDGNICRCTGYRPILDTMKSFAVDSNIELPEDCDDIEDFEFVACPRSGRQCSGGCHKKPLTALTYADGAQWYWPHSLTEVFNALAKVGNEQYILVAGNTAHGVYRRSPDIKHFIDLHGVPELKQHTIVGEKLTLGANLSLTEAIDIFQKVAQRPGFEYCEQLWRHFDLIANVPVRNAGTLAGNISIKKAHPEFPSDVFLSFEALNVQIIIQELSAPARSMPILEYLRQPFNKAVITAFELKAYLKGRFVYHSYKITPRAQNAHAYVNAAFLLDMDVTAWGIVNSARLCFGGINPDFVHATATESFVIRQNIFDKEVSAQLFSLLSAEVVPNEVLPDPSPAYRRSLACALFYKTLLKLAPVEKVRAEYKSGANILKRPLSSGIQTFETIEKNYPITQPVQKLDGLLQCSGEATYMDDTLTTSDTVHCAFANATRVGANIEQIDASEALAISGVIAFYTAKDIPGTNNFCDQAFEYEPEEIFCSGVVRYYDQPLGVVVALTSDIAKRAASKVKVIYSNLPTNTKIYPTMADVFKDQAMVRIKWSTAAQSNSLQLSDQPDISARGVFEMGGQYHFTMEPQTTVAVPFEDGLQVWTATQWMDQTQCVIAKMLGIRVNDVQLKVRRLGGAYGAKISRGNQVACAASLAAYKLNQPVRFVQSIESMMNSNGKRWGCRSDYEFHIKNNGKIVGLTNTYYEDAGCTLNENPIEDLTPVTAKNCYELNDSNSKYSGNLSSQMRRAQRGVAHRGQPKELQ</sequence>
<dbReference type="EMBL" id="CAJHJT010000001">
    <property type="protein sequence ID" value="CAD6991713.1"/>
    <property type="molecule type" value="Genomic_DNA"/>
</dbReference>
<protein>
    <submittedName>
        <fullName evidence="19">(Mediterranean fruit fly) hypothetical protein</fullName>
    </submittedName>
</protein>
<dbReference type="Proteomes" id="UP000606786">
    <property type="component" value="Unassembled WGS sequence"/>
</dbReference>
<dbReference type="Gene3D" id="3.30.390.50">
    <property type="entry name" value="CO dehydrogenase flavoprotein, C-terminal domain"/>
    <property type="match status" value="1"/>
</dbReference>
<evidence type="ECO:0000256" key="8">
    <source>
        <dbReference type="ARBA" id="ARBA00022714"/>
    </source>
</evidence>
<dbReference type="Pfam" id="PF01315">
    <property type="entry name" value="Ald_Xan_dh_C"/>
    <property type="match status" value="1"/>
</dbReference>
<evidence type="ECO:0000256" key="7">
    <source>
        <dbReference type="ARBA" id="ARBA00022630"/>
    </source>
</evidence>
<keyword evidence="20" id="KW-1185">Reference proteome</keyword>
<evidence type="ECO:0000259" key="18">
    <source>
        <dbReference type="PROSITE" id="PS51387"/>
    </source>
</evidence>
<comment type="caution">
    <text evidence="19">The sequence shown here is derived from an EMBL/GenBank/DDBJ whole genome shotgun (WGS) entry which is preliminary data.</text>
</comment>
<dbReference type="InterPro" id="IPR012675">
    <property type="entry name" value="Beta-grasp_dom_sf"/>
</dbReference>
<dbReference type="SUPFAM" id="SSF47741">
    <property type="entry name" value="CO dehydrogenase ISP C-domain like"/>
    <property type="match status" value="1"/>
</dbReference>
<dbReference type="GO" id="GO:0051537">
    <property type="term" value="F:2 iron, 2 sulfur cluster binding"/>
    <property type="evidence" value="ECO:0007669"/>
    <property type="project" value="UniProtKB-KW"/>
</dbReference>
<dbReference type="Pfam" id="PF02738">
    <property type="entry name" value="MoCoBD_1"/>
    <property type="match status" value="1"/>
</dbReference>
<dbReference type="FunFam" id="3.90.1170.50:FF:000003">
    <property type="entry name" value="Aldehyde oxidase"/>
    <property type="match status" value="1"/>
</dbReference>
<evidence type="ECO:0000256" key="9">
    <source>
        <dbReference type="ARBA" id="ARBA00022723"/>
    </source>
</evidence>
<dbReference type="InterPro" id="IPR036010">
    <property type="entry name" value="2Fe-2S_ferredoxin-like_sf"/>
</dbReference>
<evidence type="ECO:0000256" key="11">
    <source>
        <dbReference type="ARBA" id="ARBA00023002"/>
    </source>
</evidence>
<keyword evidence="7" id="KW-0285">Flavoprotein</keyword>
<dbReference type="PROSITE" id="PS00197">
    <property type="entry name" value="2FE2S_FER_1"/>
    <property type="match status" value="1"/>
</dbReference>
<dbReference type="PANTHER" id="PTHR11908">
    <property type="entry name" value="XANTHINE DEHYDROGENASE"/>
    <property type="match status" value="1"/>
</dbReference>
<dbReference type="FunFam" id="3.10.20.30:FF:000012">
    <property type="entry name" value="Xanthine dehydrogenase/oxidase"/>
    <property type="match status" value="1"/>
</dbReference>
<dbReference type="GO" id="GO:0005777">
    <property type="term" value="C:peroxisome"/>
    <property type="evidence" value="ECO:0007669"/>
    <property type="project" value="UniProtKB-SubCell"/>
</dbReference>
<evidence type="ECO:0000256" key="12">
    <source>
        <dbReference type="ARBA" id="ARBA00023004"/>
    </source>
</evidence>
<dbReference type="GO" id="GO:0016491">
    <property type="term" value="F:oxidoreductase activity"/>
    <property type="evidence" value="ECO:0007669"/>
    <property type="project" value="UniProtKB-KW"/>
</dbReference>
<dbReference type="InterPro" id="IPR036683">
    <property type="entry name" value="CO_DH_flav_C_dom_sf"/>
</dbReference>
<evidence type="ECO:0000256" key="13">
    <source>
        <dbReference type="ARBA" id="ARBA00023014"/>
    </source>
</evidence>
<feature type="domain" description="FAD-binding PCMH-type" evidence="18">
    <location>
        <begin position="206"/>
        <end position="387"/>
    </location>
</feature>
<dbReference type="Pfam" id="PF00941">
    <property type="entry name" value="FAD_binding_5"/>
    <property type="match status" value="1"/>
</dbReference>
<dbReference type="InterPro" id="IPR008274">
    <property type="entry name" value="AldOxase/xan_DH_MoCoBD1"/>
</dbReference>
<comment type="subcellular location">
    <subcellularLocation>
        <location evidence="3">Peroxisome</location>
    </subcellularLocation>
</comment>
<comment type="cofactor">
    <cofactor evidence="1">
        <name>Mo-molybdopterin</name>
        <dbReference type="ChEBI" id="CHEBI:71302"/>
    </cofactor>
</comment>
<dbReference type="FunFam" id="3.30.365.10:FF:000001">
    <property type="entry name" value="Xanthine dehydrogenase oxidase"/>
    <property type="match status" value="1"/>
</dbReference>
<dbReference type="Gene3D" id="3.30.465.10">
    <property type="match status" value="1"/>
</dbReference>
<dbReference type="Gene3D" id="1.10.150.120">
    <property type="entry name" value="[2Fe-2S]-binding domain"/>
    <property type="match status" value="1"/>
</dbReference>
<evidence type="ECO:0000256" key="2">
    <source>
        <dbReference type="ARBA" id="ARBA00001974"/>
    </source>
</evidence>
<dbReference type="SUPFAM" id="SSF54665">
    <property type="entry name" value="CO dehydrogenase molybdoprotein N-domain-like"/>
    <property type="match status" value="1"/>
</dbReference>
<dbReference type="SUPFAM" id="SSF56003">
    <property type="entry name" value="Molybdenum cofactor-binding domain"/>
    <property type="match status" value="1"/>
</dbReference>
<dbReference type="SMART" id="SM01092">
    <property type="entry name" value="CO_deh_flav_C"/>
    <property type="match status" value="1"/>
</dbReference>
<proteinExistence type="inferred from homology"/>
<comment type="subunit">
    <text evidence="5">Homodimer.</text>
</comment>
<keyword evidence="12" id="KW-0408">Iron</keyword>
<evidence type="ECO:0000256" key="16">
    <source>
        <dbReference type="ARBA" id="ARBA00034078"/>
    </source>
</evidence>
<dbReference type="InterPro" id="IPR016166">
    <property type="entry name" value="FAD-bd_PCMH"/>
</dbReference>
<dbReference type="Pfam" id="PF03450">
    <property type="entry name" value="CO_deh_flav_C"/>
    <property type="match status" value="1"/>
</dbReference>
<keyword evidence="13" id="KW-0411">Iron-sulfur</keyword>
<evidence type="ECO:0000256" key="17">
    <source>
        <dbReference type="SAM" id="MobiDB-lite"/>
    </source>
</evidence>
<dbReference type="InterPro" id="IPR000674">
    <property type="entry name" value="Ald_Oxase/Xan_DH_a/b"/>
</dbReference>
<dbReference type="PROSITE" id="PS51387">
    <property type="entry name" value="FAD_PCMH"/>
    <property type="match status" value="1"/>
</dbReference>
<dbReference type="Gene3D" id="3.10.20.30">
    <property type="match status" value="1"/>
</dbReference>
<keyword evidence="10" id="KW-0274">FAD</keyword>
<evidence type="ECO:0000256" key="3">
    <source>
        <dbReference type="ARBA" id="ARBA00004275"/>
    </source>
</evidence>
<comment type="similarity">
    <text evidence="4">Belongs to the xanthine dehydrogenase family.</text>
</comment>
<evidence type="ECO:0000256" key="5">
    <source>
        <dbReference type="ARBA" id="ARBA00011738"/>
    </source>
</evidence>
<dbReference type="AlphaFoldDB" id="A0A811U2L6"/>
<comment type="cofactor">
    <cofactor evidence="16">
        <name>[2Fe-2S] cluster</name>
        <dbReference type="ChEBI" id="CHEBI:190135"/>
    </cofactor>
</comment>
<reference evidence="19" key="1">
    <citation type="submission" date="2020-11" db="EMBL/GenBank/DDBJ databases">
        <authorList>
            <person name="Whitehead M."/>
        </authorList>
    </citation>
    <scope>NUCLEOTIDE SEQUENCE</scope>
    <source>
        <strain evidence="19">EGII</strain>
    </source>
</reference>
<dbReference type="FunFam" id="3.30.390.50:FF:000003">
    <property type="entry name" value="Aldehyde oxidase1"/>
    <property type="match status" value="1"/>
</dbReference>
<keyword evidence="8" id="KW-0001">2Fe-2S</keyword>
<evidence type="ECO:0000256" key="1">
    <source>
        <dbReference type="ARBA" id="ARBA00001924"/>
    </source>
</evidence>
<dbReference type="SUPFAM" id="SSF56176">
    <property type="entry name" value="FAD-binding/transporter-associated domain-like"/>
    <property type="match status" value="1"/>
</dbReference>
<keyword evidence="15" id="KW-0576">Peroxisome</keyword>
<dbReference type="InterPro" id="IPR016208">
    <property type="entry name" value="Ald_Oxase/xanthine_DH-like"/>
</dbReference>
<keyword evidence="14" id="KW-0520">NAD</keyword>
<dbReference type="FunFam" id="1.10.150.120:FF:000007">
    <property type="entry name" value="indole-3-acetaldehyde oxidase"/>
    <property type="match status" value="1"/>
</dbReference>
<dbReference type="Gene3D" id="3.90.1170.50">
    <property type="entry name" value="Aldehyde oxidase/xanthine dehydrogenase, a/b hammerhead"/>
    <property type="match status" value="1"/>
</dbReference>
<dbReference type="InterPro" id="IPR005107">
    <property type="entry name" value="CO_DH_flav_C"/>
</dbReference>
<keyword evidence="6" id="KW-0500">Molybdenum</keyword>
<dbReference type="InterPro" id="IPR016169">
    <property type="entry name" value="FAD-bd_PCMH_sub2"/>
</dbReference>
<gene>
    <name evidence="19" type="ORF">CCAP1982_LOCUS626</name>
</gene>
<dbReference type="Gene3D" id="3.30.365.10">
    <property type="entry name" value="Aldehyde oxidase/xanthine dehydrogenase, molybdopterin binding domain"/>
    <property type="match status" value="2"/>
</dbReference>